<dbReference type="EMBL" id="JAKOGI010000018">
    <property type="protein sequence ID" value="KAJ8450029.1"/>
    <property type="molecule type" value="Genomic_DNA"/>
</dbReference>
<evidence type="ECO:0000256" key="1">
    <source>
        <dbReference type="ARBA" id="ARBA00004123"/>
    </source>
</evidence>
<evidence type="ECO:0000256" key="5">
    <source>
        <dbReference type="ARBA" id="ARBA00023242"/>
    </source>
</evidence>
<dbReference type="PANTHER" id="PTHR32096:SF137">
    <property type="entry name" value="WRKY TRANSCRIPTION FACTOR 65 ISOFORM X1-RELATED"/>
    <property type="match status" value="1"/>
</dbReference>
<accession>A0A9Q1QQ41</accession>
<dbReference type="GO" id="GO:0005634">
    <property type="term" value="C:nucleus"/>
    <property type="evidence" value="ECO:0007669"/>
    <property type="project" value="UniProtKB-SubCell"/>
</dbReference>
<dbReference type="Proteomes" id="UP001153076">
    <property type="component" value="Unassembled WGS sequence"/>
</dbReference>
<dbReference type="InterPro" id="IPR044810">
    <property type="entry name" value="WRKY_plant"/>
</dbReference>
<evidence type="ECO:0000256" key="3">
    <source>
        <dbReference type="ARBA" id="ARBA00023125"/>
    </source>
</evidence>
<dbReference type="AlphaFoldDB" id="A0A9Q1QQ41"/>
<keyword evidence="4" id="KW-0804">Transcription</keyword>
<evidence type="ECO:0000259" key="7">
    <source>
        <dbReference type="PROSITE" id="PS50811"/>
    </source>
</evidence>
<dbReference type="Gene3D" id="2.20.25.80">
    <property type="entry name" value="WRKY domain"/>
    <property type="match status" value="1"/>
</dbReference>
<keyword evidence="5" id="KW-0539">Nucleus</keyword>
<evidence type="ECO:0000256" key="2">
    <source>
        <dbReference type="ARBA" id="ARBA00023015"/>
    </source>
</evidence>
<evidence type="ECO:0000256" key="6">
    <source>
        <dbReference type="SAM" id="MobiDB-lite"/>
    </source>
</evidence>
<dbReference type="PANTHER" id="PTHR32096">
    <property type="entry name" value="WRKY TRANSCRIPTION FACTOR 30-RELATED-RELATED"/>
    <property type="match status" value="1"/>
</dbReference>
<feature type="region of interest" description="Disordered" evidence="6">
    <location>
        <begin position="214"/>
        <end position="234"/>
    </location>
</feature>
<dbReference type="GO" id="GO:0000976">
    <property type="term" value="F:transcription cis-regulatory region binding"/>
    <property type="evidence" value="ECO:0007669"/>
    <property type="project" value="TreeGrafter"/>
</dbReference>
<evidence type="ECO:0000256" key="4">
    <source>
        <dbReference type="ARBA" id="ARBA00023163"/>
    </source>
</evidence>
<proteinExistence type="predicted"/>
<reference evidence="8" key="1">
    <citation type="submission" date="2022-04" db="EMBL/GenBank/DDBJ databases">
        <title>Carnegiea gigantea Genome sequencing and assembly v2.</title>
        <authorList>
            <person name="Copetti D."/>
            <person name="Sanderson M.J."/>
            <person name="Burquez A."/>
            <person name="Wojciechowski M.F."/>
        </authorList>
    </citation>
    <scope>NUCLEOTIDE SEQUENCE</scope>
    <source>
        <strain evidence="8">SGP5-SGP5p</strain>
        <tissue evidence="8">Aerial part</tissue>
    </source>
</reference>
<feature type="compositionally biased region" description="Low complexity" evidence="6">
    <location>
        <begin position="93"/>
        <end position="124"/>
    </location>
</feature>
<sequence length="234" mass="25988">MYSRRAIQKKVVTVPIKDVEGSRFKGDCTPPSDSWAWRKYGQKPIKGSPYPRGYYRCSSSKGCPARKQVERSRADPTMLVITYSYEHNHAWPTSRNRNNSAAATATASATTTATPVNPSNAATTAVPTPLPKIEINHVNHPHHLGGHDQPLMVPTDELTWLTSDSNMSSFFSNCGFGDLDMAKIFPLGEEEEALFADLGELPECSVVFGQPPAGMREKEEQQQQQQQQECGFNW</sequence>
<dbReference type="OrthoDB" id="773436at2759"/>
<feature type="compositionally biased region" description="Low complexity" evidence="6">
    <location>
        <begin position="222"/>
        <end position="234"/>
    </location>
</feature>
<evidence type="ECO:0000313" key="8">
    <source>
        <dbReference type="EMBL" id="KAJ8450029.1"/>
    </source>
</evidence>
<dbReference type="InterPro" id="IPR003657">
    <property type="entry name" value="WRKY_dom"/>
</dbReference>
<dbReference type="SMART" id="SM00774">
    <property type="entry name" value="WRKY"/>
    <property type="match status" value="1"/>
</dbReference>
<gene>
    <name evidence="8" type="ORF">Cgig2_029391</name>
</gene>
<dbReference type="GO" id="GO:0003700">
    <property type="term" value="F:DNA-binding transcription factor activity"/>
    <property type="evidence" value="ECO:0007669"/>
    <property type="project" value="InterPro"/>
</dbReference>
<keyword evidence="9" id="KW-1185">Reference proteome</keyword>
<dbReference type="Pfam" id="PF03106">
    <property type="entry name" value="WRKY"/>
    <property type="match status" value="1"/>
</dbReference>
<evidence type="ECO:0000313" key="9">
    <source>
        <dbReference type="Proteomes" id="UP001153076"/>
    </source>
</evidence>
<feature type="domain" description="WRKY" evidence="7">
    <location>
        <begin position="32"/>
        <end position="92"/>
    </location>
</feature>
<dbReference type="PROSITE" id="PS50811">
    <property type="entry name" value="WRKY"/>
    <property type="match status" value="1"/>
</dbReference>
<feature type="region of interest" description="Disordered" evidence="6">
    <location>
        <begin position="92"/>
        <end position="124"/>
    </location>
</feature>
<dbReference type="FunFam" id="2.20.25.80:FF:000004">
    <property type="entry name" value="WRKY transcription factor 65"/>
    <property type="match status" value="1"/>
</dbReference>
<comment type="caution">
    <text evidence="8">The sequence shown here is derived from an EMBL/GenBank/DDBJ whole genome shotgun (WGS) entry which is preliminary data.</text>
</comment>
<organism evidence="8 9">
    <name type="scientific">Carnegiea gigantea</name>
    <dbReference type="NCBI Taxonomy" id="171969"/>
    <lineage>
        <taxon>Eukaryota</taxon>
        <taxon>Viridiplantae</taxon>
        <taxon>Streptophyta</taxon>
        <taxon>Embryophyta</taxon>
        <taxon>Tracheophyta</taxon>
        <taxon>Spermatophyta</taxon>
        <taxon>Magnoliopsida</taxon>
        <taxon>eudicotyledons</taxon>
        <taxon>Gunneridae</taxon>
        <taxon>Pentapetalae</taxon>
        <taxon>Caryophyllales</taxon>
        <taxon>Cactineae</taxon>
        <taxon>Cactaceae</taxon>
        <taxon>Cactoideae</taxon>
        <taxon>Echinocereeae</taxon>
        <taxon>Carnegiea</taxon>
    </lineage>
</organism>
<keyword evidence="3" id="KW-0238">DNA-binding</keyword>
<comment type="subcellular location">
    <subcellularLocation>
        <location evidence="1">Nucleus</location>
    </subcellularLocation>
</comment>
<protein>
    <recommendedName>
        <fullName evidence="7">WRKY domain-containing protein</fullName>
    </recommendedName>
</protein>
<dbReference type="SUPFAM" id="SSF118290">
    <property type="entry name" value="WRKY DNA-binding domain"/>
    <property type="match status" value="1"/>
</dbReference>
<dbReference type="InterPro" id="IPR036576">
    <property type="entry name" value="WRKY_dom_sf"/>
</dbReference>
<keyword evidence="2" id="KW-0805">Transcription regulation</keyword>
<name>A0A9Q1QQ41_9CARY</name>